<dbReference type="AlphaFoldDB" id="A0A5N7A1C6"/>
<reference evidence="2 3" key="1">
    <citation type="submission" date="2019-04" db="EMBL/GenBank/DDBJ databases">
        <title>Friends and foes A comparative genomics studyof 23 Aspergillus species from section Flavi.</title>
        <authorList>
            <consortium name="DOE Joint Genome Institute"/>
            <person name="Kjaerbolling I."/>
            <person name="Vesth T."/>
            <person name="Frisvad J.C."/>
            <person name="Nybo J.L."/>
            <person name="Theobald S."/>
            <person name="Kildgaard S."/>
            <person name="Isbrandt T."/>
            <person name="Kuo A."/>
            <person name="Sato A."/>
            <person name="Lyhne E.K."/>
            <person name="Kogle M.E."/>
            <person name="Wiebenga A."/>
            <person name="Kun R.S."/>
            <person name="Lubbers R.J."/>
            <person name="Makela M.R."/>
            <person name="Barry K."/>
            <person name="Chovatia M."/>
            <person name="Clum A."/>
            <person name="Daum C."/>
            <person name="Haridas S."/>
            <person name="He G."/>
            <person name="LaButti K."/>
            <person name="Lipzen A."/>
            <person name="Mondo S."/>
            <person name="Riley R."/>
            <person name="Salamov A."/>
            <person name="Simmons B.A."/>
            <person name="Magnuson J.K."/>
            <person name="Henrissat B."/>
            <person name="Mortensen U.H."/>
            <person name="Larsen T.O."/>
            <person name="Devries R.P."/>
            <person name="Grigoriev I.V."/>
            <person name="Machida M."/>
            <person name="Baker S.E."/>
            <person name="Andersen M.R."/>
        </authorList>
    </citation>
    <scope>NUCLEOTIDE SEQUENCE [LARGE SCALE GENOMIC DNA]</scope>
    <source>
        <strain evidence="2 3">CBS 763.97</strain>
    </source>
</reference>
<name>A0A5N7A1C6_9EURO</name>
<dbReference type="OrthoDB" id="4156665at2759"/>
<feature type="compositionally biased region" description="Polar residues" evidence="1">
    <location>
        <begin position="7"/>
        <end position="21"/>
    </location>
</feature>
<dbReference type="GeneID" id="43657197"/>
<organism evidence="2 3">
    <name type="scientific">Aspergillus caelatus</name>
    <dbReference type="NCBI Taxonomy" id="61420"/>
    <lineage>
        <taxon>Eukaryota</taxon>
        <taxon>Fungi</taxon>
        <taxon>Dikarya</taxon>
        <taxon>Ascomycota</taxon>
        <taxon>Pezizomycotina</taxon>
        <taxon>Eurotiomycetes</taxon>
        <taxon>Eurotiomycetidae</taxon>
        <taxon>Eurotiales</taxon>
        <taxon>Aspergillaceae</taxon>
        <taxon>Aspergillus</taxon>
        <taxon>Aspergillus subgen. Circumdati</taxon>
    </lineage>
</organism>
<accession>A0A5N7A1C6</accession>
<feature type="region of interest" description="Disordered" evidence="1">
    <location>
        <begin position="1"/>
        <end position="23"/>
    </location>
</feature>
<evidence type="ECO:0000313" key="3">
    <source>
        <dbReference type="Proteomes" id="UP000326268"/>
    </source>
</evidence>
<sequence>MPEARASSLSPTMADSANSVTPERRVTCLPRPATCSAVAGPTADEKPKQHHPCFVPTLTHLRTPLYPLVSSTTALAHPEFPTTLLAYHLLTSRQLDELAIHYHQVWPPAPATSYYPVVIPPWVGTENEKDVDIETKRRRFGRFIGLQRCETPAEEEESYSWGLEQETETELLALMNQEWNESGMSSLIDSTMGGFSKS</sequence>
<gene>
    <name evidence="2" type="ORF">BDV27DRAFT_158737</name>
</gene>
<keyword evidence="3" id="KW-1185">Reference proteome</keyword>
<protein>
    <submittedName>
        <fullName evidence="2">Uncharacterized protein</fullName>
    </submittedName>
</protein>
<evidence type="ECO:0000313" key="2">
    <source>
        <dbReference type="EMBL" id="KAE8363495.1"/>
    </source>
</evidence>
<dbReference type="EMBL" id="ML737674">
    <property type="protein sequence ID" value="KAE8363495.1"/>
    <property type="molecule type" value="Genomic_DNA"/>
</dbReference>
<evidence type="ECO:0000256" key="1">
    <source>
        <dbReference type="SAM" id="MobiDB-lite"/>
    </source>
</evidence>
<dbReference type="RefSeq" id="XP_031926576.1">
    <property type="nucleotide sequence ID" value="XM_032072751.1"/>
</dbReference>
<dbReference type="Proteomes" id="UP000326268">
    <property type="component" value="Unassembled WGS sequence"/>
</dbReference>
<proteinExistence type="predicted"/>